<evidence type="ECO:0000259" key="1">
    <source>
        <dbReference type="Pfam" id="PF13451"/>
    </source>
</evidence>
<feature type="domain" description="Probable zinc-binding" evidence="1">
    <location>
        <begin position="35"/>
        <end position="83"/>
    </location>
</feature>
<accession>A2SCP5</accession>
<proteinExistence type="predicted"/>
<sequence>MKQTDRPTTIPADPEQWTEENKQTLSYHFIREYTDKPYKCWRCHAESVFTAQDQKYTYEVKKANIDQQRLLCATCWSESHQIRAALEDCEEQWSAGKPQLQSNKPFLSRWLELLVALEAYVPYKPDTAKKNMLTKLLGNA</sequence>
<protein>
    <recommendedName>
        <fullName evidence="1">Probable zinc-binding domain-containing protein</fullName>
    </recommendedName>
</protein>
<dbReference type="EMBL" id="CP000555">
    <property type="protein sequence ID" value="ABM93334.1"/>
    <property type="molecule type" value="Genomic_DNA"/>
</dbReference>
<dbReference type="RefSeq" id="WP_011827973.1">
    <property type="nucleotide sequence ID" value="NC_008825.1"/>
</dbReference>
<dbReference type="KEGG" id="mpt:Mpe_A0372"/>
<reference evidence="2 3" key="1">
    <citation type="journal article" date="2007" name="J. Bacteriol.">
        <title>Whole-genome analysis of the methyl tert-butyl ether-degrading beta-proteobacterium Methylibium petroleiphilum PM1.</title>
        <authorList>
            <person name="Kane S.R."/>
            <person name="Chakicherla A.Y."/>
            <person name="Chain P.S.G."/>
            <person name="Schmidt R."/>
            <person name="Shin M.W."/>
            <person name="Legler T.C."/>
            <person name="Scow K.M."/>
            <person name="Larimer F.W."/>
            <person name="Lucas S.M."/>
            <person name="Richardson P.M."/>
            <person name="Hristova K.R."/>
        </authorList>
    </citation>
    <scope>NUCLEOTIDE SEQUENCE [LARGE SCALE GENOMIC DNA]</scope>
    <source>
        <strain evidence="3">ATCC BAA-1232 / LMG 22953 / PM1</strain>
    </source>
</reference>
<organism evidence="2 3">
    <name type="scientific">Methylibium petroleiphilum (strain ATCC BAA-1232 / LMG 22953 / PM1)</name>
    <dbReference type="NCBI Taxonomy" id="420662"/>
    <lineage>
        <taxon>Bacteria</taxon>
        <taxon>Pseudomonadati</taxon>
        <taxon>Pseudomonadota</taxon>
        <taxon>Betaproteobacteria</taxon>
        <taxon>Burkholderiales</taxon>
        <taxon>Sphaerotilaceae</taxon>
        <taxon>Methylibium</taxon>
    </lineage>
</organism>
<dbReference type="AlphaFoldDB" id="A2SCP5"/>
<evidence type="ECO:0000313" key="3">
    <source>
        <dbReference type="Proteomes" id="UP000000366"/>
    </source>
</evidence>
<name>A2SCP5_METPP</name>
<dbReference type="Pfam" id="PF13451">
    <property type="entry name" value="zf_Tbcl"/>
    <property type="match status" value="1"/>
</dbReference>
<dbReference type="HOGENOM" id="CLU_1832822_0_0_4"/>
<keyword evidence="3" id="KW-1185">Reference proteome</keyword>
<dbReference type="Proteomes" id="UP000000366">
    <property type="component" value="Chromosome"/>
</dbReference>
<gene>
    <name evidence="2" type="ordered locus">Mpe_A0372</name>
</gene>
<dbReference type="InterPro" id="IPR025306">
    <property type="entry name" value="Zn-bnd_dom_prob"/>
</dbReference>
<dbReference type="STRING" id="420662.Mpe_A0372"/>
<dbReference type="eggNOG" id="ENOG5033NUD">
    <property type="taxonomic scope" value="Bacteria"/>
</dbReference>
<evidence type="ECO:0000313" key="2">
    <source>
        <dbReference type="EMBL" id="ABM93334.1"/>
    </source>
</evidence>